<dbReference type="Pfam" id="PF12770">
    <property type="entry name" value="CHAT"/>
    <property type="match status" value="1"/>
</dbReference>
<reference evidence="3 4" key="1">
    <citation type="submission" date="2016-05" db="EMBL/GenBank/DDBJ databases">
        <title>A degradative enzymes factory behind the ericoid mycorrhizal symbiosis.</title>
        <authorList>
            <consortium name="DOE Joint Genome Institute"/>
            <person name="Martino E."/>
            <person name="Morin E."/>
            <person name="Grelet G."/>
            <person name="Kuo A."/>
            <person name="Kohler A."/>
            <person name="Daghino S."/>
            <person name="Barry K."/>
            <person name="Choi C."/>
            <person name="Cichocki N."/>
            <person name="Clum A."/>
            <person name="Copeland A."/>
            <person name="Hainaut M."/>
            <person name="Haridas S."/>
            <person name="Labutti K."/>
            <person name="Lindquist E."/>
            <person name="Lipzen A."/>
            <person name="Khouja H.-R."/>
            <person name="Murat C."/>
            <person name="Ohm R."/>
            <person name="Olson A."/>
            <person name="Spatafora J."/>
            <person name="Veneault-Fourrey C."/>
            <person name="Henrissat B."/>
            <person name="Grigoriev I."/>
            <person name="Martin F."/>
            <person name="Perotto S."/>
        </authorList>
    </citation>
    <scope>NUCLEOTIDE SEQUENCE [LARGE SCALE GENOMIC DNA]</scope>
    <source>
        <strain evidence="3 4">UAMH 7357</strain>
    </source>
</reference>
<feature type="region of interest" description="Disordered" evidence="1">
    <location>
        <begin position="811"/>
        <end position="843"/>
    </location>
</feature>
<feature type="compositionally biased region" description="Low complexity" evidence="1">
    <location>
        <begin position="811"/>
        <end position="821"/>
    </location>
</feature>
<dbReference type="SUPFAM" id="SSF81901">
    <property type="entry name" value="HCP-like"/>
    <property type="match status" value="1"/>
</dbReference>
<dbReference type="STRING" id="1745343.A0A2J6PZI9"/>
<dbReference type="AlphaFoldDB" id="A0A2J6PZI9"/>
<organism evidence="3 4">
    <name type="scientific">Hyaloscypha hepaticicola</name>
    <dbReference type="NCBI Taxonomy" id="2082293"/>
    <lineage>
        <taxon>Eukaryota</taxon>
        <taxon>Fungi</taxon>
        <taxon>Dikarya</taxon>
        <taxon>Ascomycota</taxon>
        <taxon>Pezizomycotina</taxon>
        <taxon>Leotiomycetes</taxon>
        <taxon>Helotiales</taxon>
        <taxon>Hyaloscyphaceae</taxon>
        <taxon>Hyaloscypha</taxon>
    </lineage>
</organism>
<evidence type="ECO:0000256" key="1">
    <source>
        <dbReference type="SAM" id="MobiDB-lite"/>
    </source>
</evidence>
<accession>A0A2J6PZI9</accession>
<evidence type="ECO:0000313" key="3">
    <source>
        <dbReference type="EMBL" id="PMD19460.1"/>
    </source>
</evidence>
<feature type="domain" description="CHAT" evidence="2">
    <location>
        <begin position="848"/>
        <end position="1138"/>
    </location>
</feature>
<feature type="compositionally biased region" description="Acidic residues" evidence="1">
    <location>
        <begin position="828"/>
        <end position="839"/>
    </location>
</feature>
<dbReference type="OrthoDB" id="9991317at2759"/>
<dbReference type="Proteomes" id="UP000235672">
    <property type="component" value="Unassembled WGS sequence"/>
</dbReference>
<proteinExistence type="predicted"/>
<evidence type="ECO:0000259" key="2">
    <source>
        <dbReference type="Pfam" id="PF12770"/>
    </source>
</evidence>
<dbReference type="PANTHER" id="PTHR19959:SF119">
    <property type="entry name" value="FUNGAL LIPASE-LIKE DOMAIN-CONTAINING PROTEIN"/>
    <property type="match status" value="1"/>
</dbReference>
<gene>
    <name evidence="3" type="ORF">NA56DRAFT_628859</name>
</gene>
<evidence type="ECO:0000313" key="4">
    <source>
        <dbReference type="Proteomes" id="UP000235672"/>
    </source>
</evidence>
<name>A0A2J6PZI9_9HELO</name>
<sequence length="1139" mass="126813">MTDSNDPARLLYLEGLASAFQQRYNNTRQEEDLRQWIEYAQQELEFTEKSHRAAALAKLGLGLLNRYSLTTSVPDLERSVQCARDGLQQAASNRFDLALCQQLLAEAMRIRYMKFHHPSDLEESISFAQEALKGVPDESPDRSFFLDTLDHGFECRYDKFGEIPDLDASIRYLEQALEVTPPGHPKRASFLDRIGKRYGSRFHRIGSPSDLEKSIQYHQQALDAVSETKEDTIMYFDGLAVALKRRYDHTGELTDLEQAIHLGERAAKEARDNNSKKPVFLSNIGAYYGIRYDRLGEVSDLDTSIRCFQEALGIVADDQPMHAQILLNLSKELRRRANLLDSTEDLETAKTYAEDALRSIADDHPNRVSFCSNLGILYFSSYGRSGRPLELDRAIEYYRAAVLNCPKDHPDRWKFYLVQLGLGLSARFGISLQMADLQEAIAFIEEAAAATPPEFPGRAAVFNNLGGVYLRRYRIAKVAADLEAAVQNYRLAVEKHLLLARKGACLGLLGRLYLTKFKSTDSATDLKESIRYSQLALETTSGNNPSRLDYLFQVGEGYKELFSAEQLTEDLNRSSNAFSEIFNTAELPTRRLFAGLRLALNQTSEELWIEAADTLDRIVPLLSEVIPPSHSRDDAQNLLRTFHEISSVAPAIFLKAGRSAMQALEVLENFRGIIASLTVDARSDVSMLNEKQLDLWCRYMECRKQLAALSSGAASNFELAVQLSTDSGFDPRSSQRQLKLQKTIKDVLREIRKCPGFEDFLLAPEGESILKLAGDGPLVCFNTSIWGSHAFLITTEAVEVITLPNIEPSDMSSLVRSSRSTARADRDPELDESSDEEDAHEPATQMMRLWDHAVKPVLERLGMLGQKGPGEKLPRIWWIGGGIMSLIPLHAAGRHTPGSMDNTLGHVISSYVPTLKMLQYLRSKTPASISSEPRKVLVVTMPTTHGGYGPLNTKAEAAAIIKYNSESCKVTHLERPCKDMVKTELATCTIAHFACHGFVDAVQPGKSSLILGRDTVEELTVNETIDAVMQSGPNGAQVAYLSACSTAEIRDLEMLHESIHLASAFQLVGFQHVIGTLWKANDDTAVSIASKFYKRLFQIQEITGESVSHALHHAVTDVRRASGASGDLAKWACFIHVGC</sequence>
<dbReference type="PANTHER" id="PTHR19959">
    <property type="entry name" value="KINESIN LIGHT CHAIN"/>
    <property type="match status" value="1"/>
</dbReference>
<dbReference type="InterPro" id="IPR024983">
    <property type="entry name" value="CHAT_dom"/>
</dbReference>
<keyword evidence="4" id="KW-1185">Reference proteome</keyword>
<protein>
    <recommendedName>
        <fullName evidence="2">CHAT domain-containing protein</fullName>
    </recommendedName>
</protein>
<dbReference type="Gene3D" id="1.25.40.10">
    <property type="entry name" value="Tetratricopeptide repeat domain"/>
    <property type="match status" value="3"/>
</dbReference>
<dbReference type="InterPro" id="IPR011990">
    <property type="entry name" value="TPR-like_helical_dom_sf"/>
</dbReference>
<dbReference type="EMBL" id="KZ613489">
    <property type="protein sequence ID" value="PMD19460.1"/>
    <property type="molecule type" value="Genomic_DNA"/>
</dbReference>